<dbReference type="EMBL" id="QZEW01000075">
    <property type="protein sequence ID" value="RJL08403.1"/>
    <property type="molecule type" value="Genomic_DNA"/>
</dbReference>
<proteinExistence type="predicted"/>
<dbReference type="AlphaFoldDB" id="A0A419A3R9"/>
<name>A0A419A3R9_9RHOB</name>
<sequence>MSGNSLIWDGRKAITAYGTYEIMPEESADEGGYWLYRRDGVESEKQYFTEGAAKLAVQEDFDRRLSEVFGQVKGAA</sequence>
<dbReference type="RefSeq" id="WP_119899503.1">
    <property type="nucleotide sequence ID" value="NZ_QNRC01000004.1"/>
</dbReference>
<protein>
    <submittedName>
        <fullName evidence="1">Uncharacterized protein</fullName>
    </submittedName>
</protein>
<keyword evidence="2" id="KW-1185">Reference proteome</keyword>
<reference evidence="2" key="1">
    <citation type="submission" date="2018-09" db="EMBL/GenBank/DDBJ databases">
        <title>Paracoccus onubensis nov. sp. a moderate halophilic bacterium isolated from Gruta de las Maravillas (Aracena, Spain).</title>
        <authorList>
            <person name="Jurado V."/>
            <person name="Gutierrez-Patricio S."/>
            <person name="Gonzalez-Pimentel J.L."/>
            <person name="Miller A.Z."/>
            <person name="Laiz L."/>
            <person name="Saiz-Jimenez C."/>
        </authorList>
    </citation>
    <scope>NUCLEOTIDE SEQUENCE [LARGE SCALE GENOMIC DNA]</scope>
    <source>
        <strain evidence="2">DSM 26381</strain>
    </source>
</reference>
<gene>
    <name evidence="1" type="ORF">D3P05_16160</name>
</gene>
<evidence type="ECO:0000313" key="2">
    <source>
        <dbReference type="Proteomes" id="UP000283587"/>
    </source>
</evidence>
<organism evidence="1 2">
    <name type="scientific">Paracoccus siganidrum</name>
    <dbReference type="NCBI Taxonomy" id="1276757"/>
    <lineage>
        <taxon>Bacteria</taxon>
        <taxon>Pseudomonadati</taxon>
        <taxon>Pseudomonadota</taxon>
        <taxon>Alphaproteobacteria</taxon>
        <taxon>Rhodobacterales</taxon>
        <taxon>Paracoccaceae</taxon>
        <taxon>Paracoccus</taxon>
    </lineage>
</organism>
<evidence type="ECO:0000313" key="1">
    <source>
        <dbReference type="EMBL" id="RJL08403.1"/>
    </source>
</evidence>
<dbReference type="Proteomes" id="UP000283587">
    <property type="component" value="Unassembled WGS sequence"/>
</dbReference>
<comment type="caution">
    <text evidence="1">The sequence shown here is derived from an EMBL/GenBank/DDBJ whole genome shotgun (WGS) entry which is preliminary data.</text>
</comment>
<accession>A0A419A3R9</accession>